<proteinExistence type="predicted"/>
<reference evidence="1" key="1">
    <citation type="submission" date="2022-04" db="EMBL/GenBank/DDBJ databases">
        <title>Halocatena sp. nov., isolated from a salt lake.</title>
        <authorList>
            <person name="Cui H.-L."/>
        </authorList>
    </citation>
    <scope>NUCLEOTIDE SEQUENCE</scope>
    <source>
        <strain evidence="1">AD-1</strain>
    </source>
</reference>
<keyword evidence="1" id="KW-0489">Methyltransferase</keyword>
<dbReference type="AlphaFoldDB" id="A0A8U0A3X2"/>
<dbReference type="Gene3D" id="3.40.50.150">
    <property type="entry name" value="Vaccinia Virus protein VP39"/>
    <property type="match status" value="1"/>
</dbReference>
<dbReference type="SUPFAM" id="SSF53335">
    <property type="entry name" value="S-adenosyl-L-methionine-dependent methyltransferases"/>
    <property type="match status" value="1"/>
</dbReference>
<accession>A0A8U0A3X2</accession>
<dbReference type="GeneID" id="71927500"/>
<organism evidence="1 2">
    <name type="scientific">Halocatena salina</name>
    <dbReference type="NCBI Taxonomy" id="2934340"/>
    <lineage>
        <taxon>Archaea</taxon>
        <taxon>Methanobacteriati</taxon>
        <taxon>Methanobacteriota</taxon>
        <taxon>Stenosarchaea group</taxon>
        <taxon>Halobacteria</taxon>
        <taxon>Halobacteriales</taxon>
        <taxon>Natronomonadaceae</taxon>
        <taxon>Halocatena</taxon>
    </lineage>
</organism>
<evidence type="ECO:0000313" key="1">
    <source>
        <dbReference type="EMBL" id="UPM43915.1"/>
    </source>
</evidence>
<dbReference type="Proteomes" id="UP000831768">
    <property type="component" value="Chromosome"/>
</dbReference>
<dbReference type="KEGG" id="haad:MW046_05595"/>
<dbReference type="RefSeq" id="WP_247994573.1">
    <property type="nucleotide sequence ID" value="NZ_CP096019.1"/>
</dbReference>
<dbReference type="GO" id="GO:0008168">
    <property type="term" value="F:methyltransferase activity"/>
    <property type="evidence" value="ECO:0007669"/>
    <property type="project" value="UniProtKB-KW"/>
</dbReference>
<dbReference type="EMBL" id="CP096019">
    <property type="protein sequence ID" value="UPM43915.1"/>
    <property type="molecule type" value="Genomic_DNA"/>
</dbReference>
<name>A0A8U0A3X2_9EURY</name>
<keyword evidence="1" id="KW-0808">Transferase</keyword>
<evidence type="ECO:0000313" key="2">
    <source>
        <dbReference type="Proteomes" id="UP000831768"/>
    </source>
</evidence>
<keyword evidence="2" id="KW-1185">Reference proteome</keyword>
<dbReference type="GO" id="GO:0032259">
    <property type="term" value="P:methylation"/>
    <property type="evidence" value="ECO:0007669"/>
    <property type="project" value="UniProtKB-KW"/>
</dbReference>
<sequence length="232" mass="26450">MTDTTERLEVDGFALIGRTFEEYVHMFDLDPAALAGQTVLDCPSGVGSFVRTANDHGINAMGVDIAYGKSTARLLQLANTDHKRVVAQLREKSSLFEWGFYGDTDGRSRYLKRAYEEFLDDFEDNRDRYVHAALPVLPFNSDSFSVVLSAHFLFLYGDRLDREFHLPSLRELARVATEEVRVFPLSELDTNRYHELDSIVKTLETEGYTTEQVSVPFEFQRGATEMLRITDV</sequence>
<gene>
    <name evidence="1" type="ORF">MW046_05595</name>
</gene>
<protein>
    <submittedName>
        <fullName evidence="1">Class I SAM-dependent methyltransferase</fullName>
    </submittedName>
</protein>
<dbReference type="InterPro" id="IPR029063">
    <property type="entry name" value="SAM-dependent_MTases_sf"/>
</dbReference>